<organism evidence="3 4">
    <name type="scientific">Metapseudomonas furukawaii</name>
    <name type="common">Pseudomonas furukawaii</name>
    <dbReference type="NCBI Taxonomy" id="1149133"/>
    <lineage>
        <taxon>Bacteria</taxon>
        <taxon>Pseudomonadati</taxon>
        <taxon>Pseudomonadota</taxon>
        <taxon>Gammaproteobacteria</taxon>
        <taxon>Pseudomonadales</taxon>
        <taxon>Pseudomonadaceae</taxon>
        <taxon>Metapseudomonas</taxon>
    </lineage>
</organism>
<evidence type="ECO:0000313" key="3">
    <source>
        <dbReference type="EMBL" id="BAU73931.1"/>
    </source>
</evidence>
<reference evidence="3 4" key="2">
    <citation type="journal article" date="2017" name="Int. J. Syst. Evol. Microbiol.">
        <title>Pseudomonas furukawaii sp. nov., a polychlorinated biphenyl-degrading bacterium isolated from biphenyl-contaminated soil in Japan.</title>
        <authorList>
            <person name="Kimura N."/>
            <person name="Watanabe T."/>
            <person name="Suenaga H."/>
            <person name="Fujihara H."/>
            <person name="Futagami T."/>
            <person name="Goto M."/>
            <person name="Hanada S."/>
            <person name="Hirose J."/>
        </authorList>
    </citation>
    <scope>NUCLEOTIDE SEQUENCE [LARGE SCALE GENOMIC DNA]</scope>
    <source>
        <strain evidence="4">DSM 10086 / NBRC 110670 / KF707</strain>
    </source>
</reference>
<sequence length="137" mass="14237">MLYAFALAVTPAPFMTVWAADGDVILERDVQSRVATRAPLMPDPNPRVVNPGAVARDTTLEVTDSDFANVSSGMALPDRTIQNQVVNNPALSGNLAHQAIPDAGATHSGGGSGRSISGQVNPSIQQGLRPLQPLGGR</sequence>
<dbReference type="EMBL" id="AP014862">
    <property type="protein sequence ID" value="BAU73931.1"/>
    <property type="molecule type" value="Genomic_DNA"/>
</dbReference>
<protein>
    <submittedName>
        <fullName evidence="3">Uncharacterized protein</fullName>
    </submittedName>
</protein>
<gene>
    <name evidence="3" type="ORF">KF707C_22430</name>
</gene>
<feature type="chain" id="PRO_5014582224" evidence="2">
    <location>
        <begin position="20"/>
        <end position="137"/>
    </location>
</feature>
<dbReference type="eggNOG" id="ENOG5032AEC">
    <property type="taxonomic scope" value="Bacteria"/>
</dbReference>
<dbReference type="KEGG" id="pfuw:KF707C_22430"/>
<accession>L8MD10</accession>
<reference evidence="4" key="1">
    <citation type="submission" date="2015-05" db="EMBL/GenBank/DDBJ databases">
        <title>Draft genome sequencing of a biphenyl-degrading bacterium, Pseudomonas balearica KF707 (=NBRC110670).</title>
        <authorList>
            <person name="Kimura N."/>
            <person name="Hirose J."/>
            <person name="Watanabe T."/>
            <person name="Suenaga H."/>
            <person name="Fujihara H."/>
            <person name="Noguchi M."/>
            <person name="Hashimoto M."/>
            <person name="Shimodaira J."/>
            <person name="Tsuchikane K."/>
            <person name="Hosoyama A."/>
            <person name="Yamazoe A."/>
            <person name="Fujita N."/>
            <person name="Furukawa K."/>
        </authorList>
    </citation>
    <scope>NUCLEOTIDE SEQUENCE [LARGE SCALE GENOMIC DNA]</scope>
    <source>
        <strain evidence="4">DSM 10086 / NBRC 110670 / KF707</strain>
    </source>
</reference>
<dbReference type="Proteomes" id="UP000218554">
    <property type="component" value="Chromosome"/>
</dbReference>
<evidence type="ECO:0000256" key="2">
    <source>
        <dbReference type="SAM" id="SignalP"/>
    </source>
</evidence>
<accession>A0A143SPG8</accession>
<feature type="region of interest" description="Disordered" evidence="1">
    <location>
        <begin position="100"/>
        <end position="137"/>
    </location>
</feature>
<proteinExistence type="predicted"/>
<dbReference type="AlphaFoldDB" id="L8MD10"/>
<feature type="signal peptide" evidence="2">
    <location>
        <begin position="1"/>
        <end position="19"/>
    </location>
</feature>
<evidence type="ECO:0000313" key="4">
    <source>
        <dbReference type="Proteomes" id="UP000218554"/>
    </source>
</evidence>
<evidence type="ECO:0000256" key="1">
    <source>
        <dbReference type="SAM" id="MobiDB-lite"/>
    </source>
</evidence>
<keyword evidence="2" id="KW-0732">Signal</keyword>
<name>L8MD10_METFU</name>
<keyword evidence="4" id="KW-1185">Reference proteome</keyword>